<organism evidence="2 3">
    <name type="scientific">Segatella copri DSM 18205</name>
    <dbReference type="NCBI Taxonomy" id="537011"/>
    <lineage>
        <taxon>Bacteria</taxon>
        <taxon>Pseudomonadati</taxon>
        <taxon>Bacteroidota</taxon>
        <taxon>Bacteroidia</taxon>
        <taxon>Bacteroidales</taxon>
        <taxon>Prevotellaceae</taxon>
        <taxon>Segatella</taxon>
    </lineage>
</organism>
<evidence type="ECO:0000259" key="1">
    <source>
        <dbReference type="Pfam" id="PF03781"/>
    </source>
</evidence>
<gene>
    <name evidence="2" type="ORF">PREVCOP_05042</name>
</gene>
<dbReference type="RefSeq" id="WP_006847749.1">
    <property type="nucleotide sequence ID" value="NZ_CP085932.1"/>
</dbReference>
<dbReference type="InterPro" id="IPR016187">
    <property type="entry name" value="CTDL_fold"/>
</dbReference>
<dbReference type="SUPFAM" id="SSF56436">
    <property type="entry name" value="C-type lectin-like"/>
    <property type="match status" value="1"/>
</dbReference>
<proteinExistence type="predicted"/>
<dbReference type="Proteomes" id="UP000004477">
    <property type="component" value="Unassembled WGS sequence"/>
</dbReference>
<evidence type="ECO:0000313" key="3">
    <source>
        <dbReference type="Proteomes" id="UP000004477"/>
    </source>
</evidence>
<name>D1PCV7_9BACT</name>
<dbReference type="GeneID" id="69850032"/>
<dbReference type="EMBL" id="ACBX02000015">
    <property type="protein sequence ID" value="EFB35376.1"/>
    <property type="molecule type" value="Genomic_DNA"/>
</dbReference>
<sequence>MKQTRMITHKLMAMAIALVMGSCSSDVLSDMGQESQGKHTTKMEFVGKVIGFDQQVSTKAKMQSRAASSSTSWKDGDKIYITFYNGTNIIPGEATYSSTSGWSVSYDGDLATGSNLKCEARYFVNATFTSSSLVSLNSNSEIYEDLNATYAYSNGSLTVTATLSPKTGRIRLTGKAGEKIYTTGISVYTTFAPAINTFSTSNAIITSTVASNGSTPYIYGYFTDDDRSLGLVGSDYAFTRTCTSSMFNKGESGYMAIPSEASHNNWRSGLYVKASGVEFKMIPVAGLESGFFLMAETETTEALYKSVNGTSSTSQLPVDAVSYSEISSFIEKLNNETKLTFSLPSAEQWKYAAKGGNKSQNYTYAGSNTPGDVAWYAANCTSKQKVKTKAPNELGIYDMSGNVGEIRLGEYYDHGDYYIDSYGGNYKSSSSSIGINSYVENRRDYNTFSGVGFRLILTCK</sequence>
<dbReference type="HOGENOM" id="CLU_594273_0_0_10"/>
<dbReference type="InterPro" id="IPR042095">
    <property type="entry name" value="SUMF_sf"/>
</dbReference>
<keyword evidence="3" id="KW-1185">Reference proteome</keyword>
<dbReference type="STRING" id="537011.PREVCOP_05042"/>
<dbReference type="Pfam" id="PF03781">
    <property type="entry name" value="FGE-sulfatase"/>
    <property type="match status" value="1"/>
</dbReference>
<dbReference type="Gene3D" id="3.90.1580.10">
    <property type="entry name" value="paralog of FGE (formylglycine-generating enzyme)"/>
    <property type="match status" value="1"/>
</dbReference>
<dbReference type="AlphaFoldDB" id="D1PCV7"/>
<dbReference type="PaxDb" id="537011-PREVCOP_05042"/>
<accession>D1PCV7</accession>
<dbReference type="InterPro" id="IPR005532">
    <property type="entry name" value="SUMF_dom"/>
</dbReference>
<reference evidence="2" key="1">
    <citation type="submission" date="2009-11" db="EMBL/GenBank/DDBJ databases">
        <authorList>
            <person name="Weinstock G."/>
            <person name="Sodergren E."/>
            <person name="Clifton S."/>
            <person name="Fulton L."/>
            <person name="Fulton B."/>
            <person name="Courtney L."/>
            <person name="Fronick C."/>
            <person name="Harrison M."/>
            <person name="Strong C."/>
            <person name="Farmer C."/>
            <person name="Delahaunty K."/>
            <person name="Markovic C."/>
            <person name="Hall O."/>
            <person name="Minx P."/>
            <person name="Tomlinson C."/>
            <person name="Mitreva M."/>
            <person name="Nelson J."/>
            <person name="Hou S."/>
            <person name="Wollam A."/>
            <person name="Pepin K.H."/>
            <person name="Johnson M."/>
            <person name="Bhonagiri V."/>
            <person name="Nash W.E."/>
            <person name="Warren W."/>
            <person name="Chinwalla A."/>
            <person name="Mardis E.R."/>
            <person name="Wilson R.K."/>
        </authorList>
    </citation>
    <scope>NUCLEOTIDE SEQUENCE [LARGE SCALE GENOMIC DNA]</scope>
    <source>
        <strain evidence="2">DSM 18205</strain>
    </source>
</reference>
<protein>
    <recommendedName>
        <fullName evidence="1">Sulfatase-modifying factor enzyme-like domain-containing protein</fullName>
    </recommendedName>
</protein>
<dbReference type="OrthoDB" id="9768004at2"/>
<feature type="domain" description="Sulfatase-modifying factor enzyme-like" evidence="1">
    <location>
        <begin position="308"/>
        <end position="412"/>
    </location>
</feature>
<dbReference type="PROSITE" id="PS51257">
    <property type="entry name" value="PROKAR_LIPOPROTEIN"/>
    <property type="match status" value="1"/>
</dbReference>
<evidence type="ECO:0000313" key="2">
    <source>
        <dbReference type="EMBL" id="EFB35376.1"/>
    </source>
</evidence>
<comment type="caution">
    <text evidence="2">The sequence shown here is derived from an EMBL/GenBank/DDBJ whole genome shotgun (WGS) entry which is preliminary data.</text>
</comment>